<dbReference type="AlphaFoldDB" id="A0A285MVR2"/>
<dbReference type="Pfam" id="PF18766">
    <property type="entry name" value="SWI2_SNF2"/>
    <property type="match status" value="1"/>
</dbReference>
<dbReference type="EMBL" id="OBEH01000002">
    <property type="protein sequence ID" value="SNY99561.1"/>
    <property type="molecule type" value="Genomic_DNA"/>
</dbReference>
<keyword evidence="1" id="KW-0175">Coiled coil</keyword>
<feature type="domain" description="Helicase ATP-binding" evidence="2">
    <location>
        <begin position="320"/>
        <end position="576"/>
    </location>
</feature>
<dbReference type="Pfam" id="PF22679">
    <property type="entry name" value="T1R_D3-like"/>
    <property type="match status" value="1"/>
</dbReference>
<dbReference type="InterPro" id="IPR040980">
    <property type="entry name" value="SWI2_SNF2"/>
</dbReference>
<name>A0A285MVR2_9FLAO</name>
<dbReference type="InterPro" id="IPR055180">
    <property type="entry name" value="HsdR_RecA-like_helicase_dom_2"/>
</dbReference>
<dbReference type="InterPro" id="IPR027417">
    <property type="entry name" value="P-loop_NTPase"/>
</dbReference>
<dbReference type="SMART" id="SM00487">
    <property type="entry name" value="DEXDc"/>
    <property type="match status" value="1"/>
</dbReference>
<dbReference type="InterPro" id="IPR038461">
    <property type="entry name" value="Schlafen_AlbA_2_dom_sf"/>
</dbReference>
<dbReference type="Gene3D" id="3.30.950.30">
    <property type="entry name" value="Schlafen, AAA domain"/>
    <property type="match status" value="1"/>
</dbReference>
<evidence type="ECO:0000256" key="1">
    <source>
        <dbReference type="SAM" id="Coils"/>
    </source>
</evidence>
<sequence>MNELDLQDKYVIHFITNNTDGLGYKEVKANTVSPKFFVVEDLKEFISETSLNKDNYRKLLRTKFANNEKALMKEFMDFLNEKIKSSMNMAIFINNNRSVTFKGYKLHLFYPSGSVSGENKFFEENIFSVVQELPYTYKHNGKIVFSFRPDITFFLNGIFLGYSELKSNWNSQNARKNGVNKVAKDYHKAVTTYLELADGNDTSQTIKKEFLKIFEKAIHITSTDVNETYIIRNISQHFDDIKTFGVYDYDKYQVAISKNFKSYPLKNVNATRQQKFEEIFRAHYSKEMIEKEILYYNFIERELIKKEGSKQKEYKHNDGKLISPRPKQKFGTDKIVGKISEFLEHENEPDYFLNKLKKELADKGLGELQIRELVDKRNKYQNNKNVYSLLLQYAAGFGKSNIIGWTALQLKDLRKDKAFVYDKILLVVDRVQLRDQLDTKMHNMNIHKKMFIEANNKKTFLEALESKTRVVVVNLQKFGTIRDVLDKDTLGKLSDMRVVFLIDEIHRSNSGTQNLEMVSLFDELQSSFNNETTKKKNLIIGFTATPSDHTLARFGEYNTYAEAEKIWIPFDSYTMRNAIDDGYILNPIKGIVPVSSKMYFELPDSDLEGFEGDMGYEAIPDNTETGTDEYGRKYRIRKQKVYANENRIEAISKFIVERLVSSVYHNIRGYAKTMLAVSSISSAIKYKKHVDSYYKNIVKESKYERFKDAPVYIVYSSDGQSHPASSTLNGGLTEAKVLQSFAIKKNGLIIVVDKLQTGFDEPKLHTLFLDKEIRGINAIQTISRVNRKTKYKNDCKIVDFSYKNINVKNIQEAFEHFSNVVVSDFNPLEDEKVLKSHFSEMQGHILFETYYETFIDYNTESEDEKDITIVQEITDAFTNYIHKQSDEAKKLKRKVGKYFQILNLIEFVIDLDEQYTYEYFLAFWRKYNTIYNTIHKPDEILDDVEVYYDNKTGIIAPIEYITVQKKSKVNEESETYGAGKQYKFHILAVIEKRNQEEAEIEKLIEDFENKISKLFDFVKEDPKGKRVIAKILDEGSAFGTEEIYDDFYKIFRKFINRNRKELGEFFIKETKGITNQLCDDFERILKEEQLFVSRKQDSLCDKSVQEIINNGETKEIEFKSSLRYCLREKKPMAHIEHSAFKNIAAFLNTNGGILLIGVEDNFNIIGINTTDFPTFKDDDKKDAFLKHFDNLLAKFLGNHFNSLVNIEIENIGENAVAKICIKKKAPEPVFLNQKGKQDEFYIRRSASAIALTAKEMLTYTKEHWS</sequence>
<reference evidence="4" key="1">
    <citation type="submission" date="2017-09" db="EMBL/GenBank/DDBJ databases">
        <authorList>
            <person name="Varghese N."/>
            <person name="Submissions S."/>
        </authorList>
    </citation>
    <scope>NUCLEOTIDE SEQUENCE [LARGE SCALE GENOMIC DNA]</scope>
    <source>
        <strain evidence="4">DSM 25885</strain>
    </source>
</reference>
<dbReference type="Gene3D" id="3.40.50.300">
    <property type="entry name" value="P-loop containing nucleotide triphosphate hydrolases"/>
    <property type="match status" value="2"/>
</dbReference>
<dbReference type="RefSeq" id="WP_097045054.1">
    <property type="nucleotide sequence ID" value="NZ_OBEH01000002.1"/>
</dbReference>
<organism evidence="3 4">
    <name type="scientific">Flagellimonas pacifica</name>
    <dbReference type="NCBI Taxonomy" id="1247520"/>
    <lineage>
        <taxon>Bacteria</taxon>
        <taxon>Pseudomonadati</taxon>
        <taxon>Bacteroidota</taxon>
        <taxon>Flavobacteriia</taxon>
        <taxon>Flavobacteriales</taxon>
        <taxon>Flavobacteriaceae</taxon>
        <taxon>Flagellimonas</taxon>
    </lineage>
</organism>
<dbReference type="Pfam" id="PF04326">
    <property type="entry name" value="SLFN_AlbA_2"/>
    <property type="match status" value="1"/>
</dbReference>
<evidence type="ECO:0000313" key="3">
    <source>
        <dbReference type="EMBL" id="SNY99561.1"/>
    </source>
</evidence>
<accession>A0A285MVR2</accession>
<protein>
    <submittedName>
        <fullName evidence="3">Type I restriction enzyme, R subunit</fullName>
    </submittedName>
</protein>
<proteinExistence type="predicted"/>
<dbReference type="InterPro" id="IPR007421">
    <property type="entry name" value="Schlafen_AlbA_2_dom"/>
</dbReference>
<evidence type="ECO:0000259" key="2">
    <source>
        <dbReference type="SMART" id="SM00487"/>
    </source>
</evidence>
<dbReference type="InterPro" id="IPR014001">
    <property type="entry name" value="Helicase_ATP-bd"/>
</dbReference>
<evidence type="ECO:0000313" key="4">
    <source>
        <dbReference type="Proteomes" id="UP000219048"/>
    </source>
</evidence>
<gene>
    <name evidence="3" type="ORF">SAMN06265377_1372</name>
</gene>
<keyword evidence="4" id="KW-1185">Reference proteome</keyword>
<dbReference type="OrthoDB" id="9758243at2"/>
<dbReference type="PANTHER" id="PTHR42927:SF1">
    <property type="entry name" value="HELICASE SUPERFAMILY 1 AND 2 DOMAIN-CONTAINING PROTEIN"/>
    <property type="match status" value="1"/>
</dbReference>
<dbReference type="Proteomes" id="UP000219048">
    <property type="component" value="Unassembled WGS sequence"/>
</dbReference>
<dbReference type="SUPFAM" id="SSF52540">
    <property type="entry name" value="P-loop containing nucleoside triphosphate hydrolases"/>
    <property type="match status" value="1"/>
</dbReference>
<feature type="coiled-coil region" evidence="1">
    <location>
        <begin position="986"/>
        <end position="1013"/>
    </location>
</feature>
<dbReference type="PANTHER" id="PTHR42927">
    <property type="entry name" value="HELICASE SUPERFAMILY 1 AND 2 DOMAIN-CONTAINING PROTEIN"/>
    <property type="match status" value="1"/>
</dbReference>